<sequence>MVFQELKRKEIRIRIKADISLLSHVFCSSSSSSSSRLFLPKSPLQAAGTSFEKLVRKLGISPSFLSKNLTWNPEIFPLCWKFQICFALLCSVAALAGCGCKILGCFDFWVNP</sequence>
<evidence type="ECO:0000313" key="2">
    <source>
        <dbReference type="EMBL" id="GKV34016.1"/>
    </source>
</evidence>
<keyword evidence="1" id="KW-0472">Membrane</keyword>
<evidence type="ECO:0000256" key="1">
    <source>
        <dbReference type="SAM" id="Phobius"/>
    </source>
</evidence>
<dbReference type="Proteomes" id="UP001054252">
    <property type="component" value="Unassembled WGS sequence"/>
</dbReference>
<reference evidence="2 3" key="1">
    <citation type="journal article" date="2021" name="Commun. Biol.">
        <title>The genome of Shorea leprosula (Dipterocarpaceae) highlights the ecological relevance of drought in aseasonal tropical rainforests.</title>
        <authorList>
            <person name="Ng K.K.S."/>
            <person name="Kobayashi M.J."/>
            <person name="Fawcett J.A."/>
            <person name="Hatakeyama M."/>
            <person name="Paape T."/>
            <person name="Ng C.H."/>
            <person name="Ang C.C."/>
            <person name="Tnah L.H."/>
            <person name="Lee C.T."/>
            <person name="Nishiyama T."/>
            <person name="Sese J."/>
            <person name="O'Brien M.J."/>
            <person name="Copetti D."/>
            <person name="Mohd Noor M.I."/>
            <person name="Ong R.C."/>
            <person name="Putra M."/>
            <person name="Sireger I.Z."/>
            <person name="Indrioko S."/>
            <person name="Kosugi Y."/>
            <person name="Izuno A."/>
            <person name="Isagi Y."/>
            <person name="Lee S.L."/>
            <person name="Shimizu K.K."/>
        </authorList>
    </citation>
    <scope>NUCLEOTIDE SEQUENCE [LARGE SCALE GENOMIC DNA]</scope>
    <source>
        <strain evidence="2">214</strain>
    </source>
</reference>
<protein>
    <submittedName>
        <fullName evidence="2">Uncharacterized protein</fullName>
    </submittedName>
</protein>
<dbReference type="EMBL" id="BPVZ01000103">
    <property type="protein sequence ID" value="GKV34016.1"/>
    <property type="molecule type" value="Genomic_DNA"/>
</dbReference>
<keyword evidence="1" id="KW-1133">Transmembrane helix</keyword>
<gene>
    <name evidence="2" type="ORF">SLEP1_g42443</name>
</gene>
<dbReference type="AlphaFoldDB" id="A0AAV5LAR6"/>
<feature type="transmembrane region" description="Helical" evidence="1">
    <location>
        <begin position="84"/>
        <end position="110"/>
    </location>
</feature>
<name>A0AAV5LAR6_9ROSI</name>
<accession>A0AAV5LAR6</accession>
<keyword evidence="3" id="KW-1185">Reference proteome</keyword>
<evidence type="ECO:0000313" key="3">
    <source>
        <dbReference type="Proteomes" id="UP001054252"/>
    </source>
</evidence>
<keyword evidence="1" id="KW-0812">Transmembrane</keyword>
<proteinExistence type="predicted"/>
<comment type="caution">
    <text evidence="2">The sequence shown here is derived from an EMBL/GenBank/DDBJ whole genome shotgun (WGS) entry which is preliminary data.</text>
</comment>
<organism evidence="2 3">
    <name type="scientific">Rubroshorea leprosula</name>
    <dbReference type="NCBI Taxonomy" id="152421"/>
    <lineage>
        <taxon>Eukaryota</taxon>
        <taxon>Viridiplantae</taxon>
        <taxon>Streptophyta</taxon>
        <taxon>Embryophyta</taxon>
        <taxon>Tracheophyta</taxon>
        <taxon>Spermatophyta</taxon>
        <taxon>Magnoliopsida</taxon>
        <taxon>eudicotyledons</taxon>
        <taxon>Gunneridae</taxon>
        <taxon>Pentapetalae</taxon>
        <taxon>rosids</taxon>
        <taxon>malvids</taxon>
        <taxon>Malvales</taxon>
        <taxon>Dipterocarpaceae</taxon>
        <taxon>Rubroshorea</taxon>
    </lineage>
</organism>